<feature type="domain" description="Ribosomal protein mS38 C-terminal" evidence="6">
    <location>
        <begin position="248"/>
        <end position="277"/>
    </location>
</feature>
<keyword evidence="2" id="KW-0496">Mitochondrion</keyword>
<organism evidence="7 8">
    <name type="scientific">Paxillus involutus ATCC 200175</name>
    <dbReference type="NCBI Taxonomy" id="664439"/>
    <lineage>
        <taxon>Eukaryota</taxon>
        <taxon>Fungi</taxon>
        <taxon>Dikarya</taxon>
        <taxon>Basidiomycota</taxon>
        <taxon>Agaricomycotina</taxon>
        <taxon>Agaricomycetes</taxon>
        <taxon>Agaricomycetidae</taxon>
        <taxon>Boletales</taxon>
        <taxon>Paxilineae</taxon>
        <taxon>Paxillaceae</taxon>
        <taxon>Paxillus</taxon>
    </lineage>
</organism>
<dbReference type="PANTHER" id="PTHR32035:SF3">
    <property type="entry name" value="SMALL RIBOSOMAL SUBUNIT PROTEIN MS38"/>
    <property type="match status" value="1"/>
</dbReference>
<feature type="compositionally biased region" description="Polar residues" evidence="5">
    <location>
        <begin position="170"/>
        <end position="182"/>
    </location>
</feature>
<reference evidence="7 8" key="1">
    <citation type="submission" date="2014-06" db="EMBL/GenBank/DDBJ databases">
        <authorList>
            <consortium name="DOE Joint Genome Institute"/>
            <person name="Kuo A."/>
            <person name="Kohler A."/>
            <person name="Nagy L.G."/>
            <person name="Floudas D."/>
            <person name="Copeland A."/>
            <person name="Barry K.W."/>
            <person name="Cichocki N."/>
            <person name="Veneault-Fourrey C."/>
            <person name="LaButti K."/>
            <person name="Lindquist E.A."/>
            <person name="Lipzen A."/>
            <person name="Lundell T."/>
            <person name="Morin E."/>
            <person name="Murat C."/>
            <person name="Sun H."/>
            <person name="Tunlid A."/>
            <person name="Henrissat B."/>
            <person name="Grigoriev I.V."/>
            <person name="Hibbett D.S."/>
            <person name="Martin F."/>
            <person name="Nordberg H.P."/>
            <person name="Cantor M.N."/>
            <person name="Hua S.X."/>
        </authorList>
    </citation>
    <scope>NUCLEOTIDE SEQUENCE [LARGE SCALE GENOMIC DNA]</scope>
    <source>
        <strain evidence="7 8">ATCC 200175</strain>
    </source>
</reference>
<feature type="region of interest" description="Disordered" evidence="5">
    <location>
        <begin position="157"/>
        <end position="196"/>
    </location>
</feature>
<reference evidence="8" key="2">
    <citation type="submission" date="2015-01" db="EMBL/GenBank/DDBJ databases">
        <title>Evolutionary Origins and Diversification of the Mycorrhizal Mutualists.</title>
        <authorList>
            <consortium name="DOE Joint Genome Institute"/>
            <consortium name="Mycorrhizal Genomics Consortium"/>
            <person name="Kohler A."/>
            <person name="Kuo A."/>
            <person name="Nagy L.G."/>
            <person name="Floudas D."/>
            <person name="Copeland A."/>
            <person name="Barry K.W."/>
            <person name="Cichocki N."/>
            <person name="Veneault-Fourrey C."/>
            <person name="LaButti K."/>
            <person name="Lindquist E.A."/>
            <person name="Lipzen A."/>
            <person name="Lundell T."/>
            <person name="Morin E."/>
            <person name="Murat C."/>
            <person name="Riley R."/>
            <person name="Ohm R."/>
            <person name="Sun H."/>
            <person name="Tunlid A."/>
            <person name="Henrissat B."/>
            <person name="Grigoriev I.V."/>
            <person name="Hibbett D.S."/>
            <person name="Martin F."/>
        </authorList>
    </citation>
    <scope>NUCLEOTIDE SEQUENCE [LARGE SCALE GENOMIC DNA]</scope>
    <source>
        <strain evidence="8">ATCC 200175</strain>
    </source>
</reference>
<evidence type="ECO:0000256" key="3">
    <source>
        <dbReference type="ARBA" id="ARBA00035647"/>
    </source>
</evidence>
<dbReference type="InterPro" id="IPR013177">
    <property type="entry name" value="Ribosomal_mS38_C"/>
</dbReference>
<feature type="region of interest" description="Disordered" evidence="5">
    <location>
        <begin position="1"/>
        <end position="104"/>
    </location>
</feature>
<dbReference type="Pfam" id="PF08213">
    <property type="entry name" value="COX24_C"/>
    <property type="match status" value="1"/>
</dbReference>
<comment type="similarity">
    <text evidence="3">Belongs to the mitochondrion-specific ribosomal protein mS38 family.</text>
</comment>
<dbReference type="AlphaFoldDB" id="A0A0C9SRI1"/>
<accession>A0A0C9SRI1</accession>
<gene>
    <name evidence="7" type="ORF">PAXINDRAFT_172109</name>
</gene>
<feature type="compositionally biased region" description="Low complexity" evidence="5">
    <location>
        <begin position="49"/>
        <end position="77"/>
    </location>
</feature>
<evidence type="ECO:0000313" key="8">
    <source>
        <dbReference type="Proteomes" id="UP000053647"/>
    </source>
</evidence>
<dbReference type="HOGENOM" id="CLU_069668_0_0_1"/>
<dbReference type="EMBL" id="KN819404">
    <property type="protein sequence ID" value="KIJ10479.1"/>
    <property type="molecule type" value="Genomic_DNA"/>
</dbReference>
<proteinExistence type="inferred from homology"/>
<evidence type="ECO:0000256" key="4">
    <source>
        <dbReference type="ARBA" id="ARBA00035682"/>
    </source>
</evidence>
<evidence type="ECO:0000256" key="5">
    <source>
        <dbReference type="SAM" id="MobiDB-lite"/>
    </source>
</evidence>
<evidence type="ECO:0000256" key="1">
    <source>
        <dbReference type="ARBA" id="ARBA00004173"/>
    </source>
</evidence>
<feature type="compositionally biased region" description="Polar residues" evidence="5">
    <location>
        <begin position="80"/>
        <end position="100"/>
    </location>
</feature>
<protein>
    <recommendedName>
        <fullName evidence="4">Small ribosomal subunit protein mS38</fullName>
    </recommendedName>
</protein>
<dbReference type="GO" id="GO:0005739">
    <property type="term" value="C:mitochondrion"/>
    <property type="evidence" value="ECO:0007669"/>
    <property type="project" value="UniProtKB-SubCell"/>
</dbReference>
<sequence>MSLFSRLGRSVPSVGRPYSSFFSKPGGGRYFNSAKPPKPVLQPARGKADNNNSVSSADAKSKSPSANGNGKVKAGGAEEVSSTPSKPTDTAPQPTPDLSFSGNASLPLTSSSSFSDRIHVLTHPSISSKEYKLHQFFSLHRPLLLLNQPTSVIFDSPDPSAPLFAPPADQVNNQSQAMQSLASEDPPESSPEADADAARQLAHTLVMNRVGGTIAWQEALSHIGLTAEGSEGDMTLAKESAQEWVTIHADSTRRKKRKKMKKHKLKKRRRLTRASRQS</sequence>
<name>A0A0C9SRI1_PAXIN</name>
<evidence type="ECO:0000313" key="7">
    <source>
        <dbReference type="EMBL" id="KIJ10479.1"/>
    </source>
</evidence>
<dbReference type="PANTHER" id="PTHR32035">
    <property type="entry name" value="AURORA KINASE A-INTERACTING PROTEIN"/>
    <property type="match status" value="1"/>
</dbReference>
<feature type="compositionally biased region" description="Acidic residues" evidence="5">
    <location>
        <begin position="185"/>
        <end position="195"/>
    </location>
</feature>
<dbReference type="OrthoDB" id="3268560at2759"/>
<evidence type="ECO:0000259" key="6">
    <source>
        <dbReference type="SMART" id="SM01155"/>
    </source>
</evidence>
<keyword evidence="8" id="KW-1185">Reference proteome</keyword>
<evidence type="ECO:0000256" key="2">
    <source>
        <dbReference type="ARBA" id="ARBA00023128"/>
    </source>
</evidence>
<dbReference type="Proteomes" id="UP000053647">
    <property type="component" value="Unassembled WGS sequence"/>
</dbReference>
<comment type="subcellular location">
    <subcellularLocation>
        <location evidence="1">Mitochondrion</location>
    </subcellularLocation>
</comment>
<dbReference type="SMART" id="SM01155">
    <property type="entry name" value="DUF1713"/>
    <property type="match status" value="1"/>
</dbReference>
<feature type="compositionally biased region" description="Basic residues" evidence="5">
    <location>
        <begin position="253"/>
        <end position="278"/>
    </location>
</feature>
<feature type="region of interest" description="Disordered" evidence="5">
    <location>
        <begin position="249"/>
        <end position="278"/>
    </location>
</feature>